<gene>
    <name evidence="1" type="ORF">FHS24_000357</name>
</gene>
<dbReference type="EMBL" id="JACHXL010000001">
    <property type="protein sequence ID" value="MBB3105866.1"/>
    <property type="molecule type" value="Genomic_DNA"/>
</dbReference>
<organism evidence="1 2">
    <name type="scientific">Psychrobacter luti</name>
    <dbReference type="NCBI Taxonomy" id="198481"/>
    <lineage>
        <taxon>Bacteria</taxon>
        <taxon>Pseudomonadati</taxon>
        <taxon>Pseudomonadota</taxon>
        <taxon>Gammaproteobacteria</taxon>
        <taxon>Moraxellales</taxon>
        <taxon>Moraxellaceae</taxon>
        <taxon>Psychrobacter</taxon>
    </lineage>
</organism>
<dbReference type="Proteomes" id="UP000588111">
    <property type="component" value="Unassembled WGS sequence"/>
</dbReference>
<accession>A0A839TBP4</accession>
<sequence>MTNINNDDTLNPLLKYMPVCDFKYDKDTNLLNIERNKIRRPFRLARILVS</sequence>
<evidence type="ECO:0000313" key="1">
    <source>
        <dbReference type="EMBL" id="MBB3105866.1"/>
    </source>
</evidence>
<dbReference type="AlphaFoldDB" id="A0A839TBP4"/>
<reference evidence="1 2" key="1">
    <citation type="submission" date="2020-08" db="EMBL/GenBank/DDBJ databases">
        <title>Genomic Encyclopedia of Type Strains, Phase III (KMG-III): the genomes of soil and plant-associated and newly described type strains.</title>
        <authorList>
            <person name="Whitman W."/>
        </authorList>
    </citation>
    <scope>NUCLEOTIDE SEQUENCE [LARGE SCALE GENOMIC DNA]</scope>
    <source>
        <strain evidence="1 2">CECT 5885</strain>
    </source>
</reference>
<keyword evidence="2" id="KW-1185">Reference proteome</keyword>
<protein>
    <submittedName>
        <fullName evidence="1">Uncharacterized protein</fullName>
    </submittedName>
</protein>
<comment type="caution">
    <text evidence="1">The sequence shown here is derived from an EMBL/GenBank/DDBJ whole genome shotgun (WGS) entry which is preliminary data.</text>
</comment>
<evidence type="ECO:0000313" key="2">
    <source>
        <dbReference type="Proteomes" id="UP000588111"/>
    </source>
</evidence>
<proteinExistence type="predicted"/>
<name>A0A839TBP4_9GAMM</name>